<feature type="transmembrane region" description="Helical" evidence="6">
    <location>
        <begin position="173"/>
        <end position="193"/>
    </location>
</feature>
<feature type="compositionally biased region" description="Low complexity" evidence="5">
    <location>
        <begin position="126"/>
        <end position="152"/>
    </location>
</feature>
<dbReference type="Proteomes" id="UP001229346">
    <property type="component" value="Unassembled WGS sequence"/>
</dbReference>
<dbReference type="EMBL" id="JAUSSU010000001">
    <property type="protein sequence ID" value="MDQ0110802.1"/>
    <property type="molecule type" value="Genomic_DNA"/>
</dbReference>
<evidence type="ECO:0000256" key="1">
    <source>
        <dbReference type="ARBA" id="ARBA00004196"/>
    </source>
</evidence>
<feature type="signal peptide" evidence="7">
    <location>
        <begin position="1"/>
        <end position="21"/>
    </location>
</feature>
<evidence type="ECO:0000256" key="3">
    <source>
        <dbReference type="ARBA" id="ARBA00022729"/>
    </source>
</evidence>
<feature type="region of interest" description="Disordered" evidence="5">
    <location>
        <begin position="126"/>
        <end position="168"/>
    </location>
</feature>
<name>A0ABT9TUQ3_PAEHA</name>
<feature type="domain" description="CopC" evidence="8">
    <location>
        <begin position="22"/>
        <end position="114"/>
    </location>
</feature>
<evidence type="ECO:0000313" key="9">
    <source>
        <dbReference type="EMBL" id="MDQ0110802.1"/>
    </source>
</evidence>
<evidence type="ECO:0000313" key="10">
    <source>
        <dbReference type="Proteomes" id="UP001229346"/>
    </source>
</evidence>
<evidence type="ECO:0000256" key="4">
    <source>
        <dbReference type="ARBA" id="ARBA00023008"/>
    </source>
</evidence>
<dbReference type="RefSeq" id="WP_307200192.1">
    <property type="nucleotide sequence ID" value="NZ_JAUSSU010000001.1"/>
</dbReference>
<keyword evidence="6" id="KW-1133">Transmembrane helix</keyword>
<keyword evidence="10" id="KW-1185">Reference proteome</keyword>
<evidence type="ECO:0000256" key="6">
    <source>
        <dbReference type="SAM" id="Phobius"/>
    </source>
</evidence>
<dbReference type="Pfam" id="PF04234">
    <property type="entry name" value="CopC"/>
    <property type="match status" value="1"/>
</dbReference>
<evidence type="ECO:0000256" key="7">
    <source>
        <dbReference type="SAM" id="SignalP"/>
    </source>
</evidence>
<dbReference type="PANTHER" id="PTHR34820">
    <property type="entry name" value="INNER MEMBRANE PROTEIN YEBZ"/>
    <property type="match status" value="1"/>
</dbReference>
<evidence type="ECO:0000256" key="5">
    <source>
        <dbReference type="SAM" id="MobiDB-lite"/>
    </source>
</evidence>
<dbReference type="SUPFAM" id="SSF81296">
    <property type="entry name" value="E set domains"/>
    <property type="match status" value="1"/>
</dbReference>
<protein>
    <submittedName>
        <fullName evidence="9">Methionine-rich copper-binding protein CopC</fullName>
    </submittedName>
</protein>
<keyword evidence="3 7" id="KW-0732">Signal</keyword>
<dbReference type="PANTHER" id="PTHR34820:SF4">
    <property type="entry name" value="INNER MEMBRANE PROTEIN YEBZ"/>
    <property type="match status" value="1"/>
</dbReference>
<feature type="chain" id="PRO_5046748236" evidence="7">
    <location>
        <begin position="22"/>
        <end position="197"/>
    </location>
</feature>
<gene>
    <name evidence="9" type="ORF">J2T15_000218</name>
</gene>
<dbReference type="InterPro" id="IPR014756">
    <property type="entry name" value="Ig_E-set"/>
</dbReference>
<keyword evidence="6" id="KW-0472">Membrane</keyword>
<dbReference type="InterPro" id="IPR014755">
    <property type="entry name" value="Cu-Rt/internalin_Ig-like"/>
</dbReference>
<proteinExistence type="predicted"/>
<sequence length="197" mass="20233">MKKILLLLLAALWLVPGVASAHSKLETAVPEKDSTVAVSPQSIVLSYNTKIEDLSNLKLFNAAGEQIATDKAVVDDKSMSAAVQSELPSGIYTVKWTIIGADGHAVEGEYAFTVQAAEPTVAPVATDTPAATSAPTTAPTTEPSATDSPSETAEPDTGAGYEDDSGNNGGNGMTTAVIVIGAIIVIAAVVLLARRRK</sequence>
<keyword evidence="4" id="KW-0186">Copper</keyword>
<comment type="caution">
    <text evidence="9">The sequence shown here is derived from an EMBL/GenBank/DDBJ whole genome shotgun (WGS) entry which is preliminary data.</text>
</comment>
<evidence type="ECO:0000259" key="8">
    <source>
        <dbReference type="Pfam" id="PF04234"/>
    </source>
</evidence>
<comment type="subcellular location">
    <subcellularLocation>
        <location evidence="1">Cell envelope</location>
    </subcellularLocation>
</comment>
<evidence type="ECO:0000256" key="2">
    <source>
        <dbReference type="ARBA" id="ARBA00022723"/>
    </source>
</evidence>
<dbReference type="InterPro" id="IPR007348">
    <property type="entry name" value="CopC_dom"/>
</dbReference>
<keyword evidence="6" id="KW-0812">Transmembrane</keyword>
<dbReference type="InterPro" id="IPR032694">
    <property type="entry name" value="CopC/D"/>
</dbReference>
<organism evidence="9 10">
    <name type="scientific">Paenibacillus harenae</name>
    <dbReference type="NCBI Taxonomy" id="306543"/>
    <lineage>
        <taxon>Bacteria</taxon>
        <taxon>Bacillati</taxon>
        <taxon>Bacillota</taxon>
        <taxon>Bacilli</taxon>
        <taxon>Bacillales</taxon>
        <taxon>Paenibacillaceae</taxon>
        <taxon>Paenibacillus</taxon>
    </lineage>
</organism>
<reference evidence="9 10" key="1">
    <citation type="submission" date="2023-07" db="EMBL/GenBank/DDBJ databases">
        <title>Sorghum-associated microbial communities from plants grown in Nebraska, USA.</title>
        <authorList>
            <person name="Schachtman D."/>
        </authorList>
    </citation>
    <scope>NUCLEOTIDE SEQUENCE [LARGE SCALE GENOMIC DNA]</scope>
    <source>
        <strain evidence="9 10">CC482</strain>
    </source>
</reference>
<keyword evidence="2" id="KW-0479">Metal-binding</keyword>
<dbReference type="Gene3D" id="2.60.40.1220">
    <property type="match status" value="1"/>
</dbReference>
<accession>A0ABT9TUQ3</accession>